<dbReference type="PANTHER" id="PTHR42805">
    <property type="entry name" value="PTERIN-4-ALPHA-CARBINOLAMINE DEHYDRATASE-RELATED"/>
    <property type="match status" value="1"/>
</dbReference>
<evidence type="ECO:0000256" key="5">
    <source>
        <dbReference type="SAM" id="MobiDB-lite"/>
    </source>
</evidence>
<reference evidence="7" key="1">
    <citation type="submission" date="2016-10" db="EMBL/GenBank/DDBJ databases">
        <authorList>
            <person name="Varghese N."/>
            <person name="Submissions S."/>
        </authorList>
    </citation>
    <scope>NUCLEOTIDE SEQUENCE [LARGE SCALE GENOMIC DNA]</scope>
    <source>
        <strain evidence="7">DSM 25055</strain>
    </source>
</reference>
<comment type="similarity">
    <text evidence="2">Belongs to the pterin-4-alpha-carbinolamine dehydratase family.</text>
</comment>
<dbReference type="STRING" id="1186196.SAMN04489841_3284"/>
<protein>
    <recommendedName>
        <fullName evidence="3">4a-hydroxytetrahydrobiopterin dehydratase</fullName>
        <ecNumber evidence="3">4.2.1.96</ecNumber>
    </recommendedName>
</protein>
<dbReference type="PANTHER" id="PTHR42805:SF1">
    <property type="entry name" value="PTERIN-4-ALPHA-CARBINOLAMINE DEHYDRATASE-RELATED"/>
    <property type="match status" value="1"/>
</dbReference>
<dbReference type="InterPro" id="IPR036428">
    <property type="entry name" value="PCD_sf"/>
</dbReference>
<evidence type="ECO:0000313" key="7">
    <source>
        <dbReference type="Proteomes" id="UP000199114"/>
    </source>
</evidence>
<dbReference type="GO" id="GO:0006729">
    <property type="term" value="P:tetrahydrobiopterin biosynthetic process"/>
    <property type="evidence" value="ECO:0007669"/>
    <property type="project" value="InterPro"/>
</dbReference>
<comment type="catalytic activity">
    <reaction evidence="1">
        <text>(4aS,6R)-4a-hydroxy-L-erythro-5,6,7,8-tetrahydrobiopterin = (6R)-L-erythro-6,7-dihydrobiopterin + H2O</text>
        <dbReference type="Rhea" id="RHEA:11920"/>
        <dbReference type="ChEBI" id="CHEBI:15377"/>
        <dbReference type="ChEBI" id="CHEBI:15642"/>
        <dbReference type="ChEBI" id="CHEBI:43120"/>
        <dbReference type="EC" id="4.2.1.96"/>
    </reaction>
</comment>
<dbReference type="EMBL" id="FOFD01000004">
    <property type="protein sequence ID" value="SER20799.1"/>
    <property type="molecule type" value="Genomic_DNA"/>
</dbReference>
<dbReference type="InterPro" id="IPR001533">
    <property type="entry name" value="Pterin_deHydtase"/>
</dbReference>
<feature type="region of interest" description="Disordered" evidence="5">
    <location>
        <begin position="1"/>
        <end position="23"/>
    </location>
</feature>
<dbReference type="Pfam" id="PF01329">
    <property type="entry name" value="Pterin_4a"/>
    <property type="match status" value="1"/>
</dbReference>
<dbReference type="Gene3D" id="3.30.1360.20">
    <property type="entry name" value="Transcriptional coactivator/pterin dehydratase"/>
    <property type="match status" value="1"/>
</dbReference>
<gene>
    <name evidence="6" type="ORF">SAMN04489841_3284</name>
</gene>
<dbReference type="RefSeq" id="WP_090619134.1">
    <property type="nucleotide sequence ID" value="NZ_FOFD01000004.1"/>
</dbReference>
<keyword evidence="7" id="KW-1185">Reference proteome</keyword>
<dbReference type="AlphaFoldDB" id="A0A1H9MBF1"/>
<name>A0A1H9MBF1_9EURY</name>
<evidence type="ECO:0000256" key="4">
    <source>
        <dbReference type="ARBA" id="ARBA00023239"/>
    </source>
</evidence>
<accession>A0A1H9MBF1</accession>
<evidence type="ECO:0000256" key="1">
    <source>
        <dbReference type="ARBA" id="ARBA00001554"/>
    </source>
</evidence>
<dbReference type="Proteomes" id="UP000199114">
    <property type="component" value="Unassembled WGS sequence"/>
</dbReference>
<organism evidence="6 7">
    <name type="scientific">Natrinema salaciae</name>
    <dbReference type="NCBI Taxonomy" id="1186196"/>
    <lineage>
        <taxon>Archaea</taxon>
        <taxon>Methanobacteriati</taxon>
        <taxon>Methanobacteriota</taxon>
        <taxon>Stenosarchaea group</taxon>
        <taxon>Halobacteria</taxon>
        <taxon>Halobacteriales</taxon>
        <taxon>Natrialbaceae</taxon>
        <taxon>Natrinema</taxon>
    </lineage>
</organism>
<keyword evidence="4" id="KW-0456">Lyase</keyword>
<evidence type="ECO:0000256" key="3">
    <source>
        <dbReference type="ARBA" id="ARBA00013252"/>
    </source>
</evidence>
<dbReference type="SUPFAM" id="SSF55248">
    <property type="entry name" value="PCD-like"/>
    <property type="match status" value="1"/>
</dbReference>
<dbReference type="GO" id="GO:0008124">
    <property type="term" value="F:4-alpha-hydroxytetrahydrobiopterin dehydratase activity"/>
    <property type="evidence" value="ECO:0007669"/>
    <property type="project" value="UniProtKB-EC"/>
</dbReference>
<dbReference type="OrthoDB" id="10495at2157"/>
<feature type="compositionally biased region" description="Acidic residues" evidence="5">
    <location>
        <begin position="9"/>
        <end position="22"/>
    </location>
</feature>
<dbReference type="CDD" id="cd00913">
    <property type="entry name" value="PCD_DCoH_subfamily_a"/>
    <property type="match status" value="1"/>
</dbReference>
<sequence length="121" mass="14297">MSEPALADQECEACTSEDEPLEPEAYADYRAEIRDDVWRVVDDHHLEGIYTFEDFRDALEFTYEVGELAEEEWHHPDIGLEWGEVTIELWTHKIDGLHKTDFVMAARMDRIYEEYEPEEDA</sequence>
<dbReference type="EC" id="4.2.1.96" evidence="3"/>
<proteinExistence type="inferred from homology"/>
<dbReference type="InterPro" id="IPR050376">
    <property type="entry name" value="Pterin-4-alpha-carb_dehyd"/>
</dbReference>
<evidence type="ECO:0000313" key="6">
    <source>
        <dbReference type="EMBL" id="SER20799.1"/>
    </source>
</evidence>
<evidence type="ECO:0000256" key="2">
    <source>
        <dbReference type="ARBA" id="ARBA00006472"/>
    </source>
</evidence>